<dbReference type="RefSeq" id="WP_108951993.1">
    <property type="nucleotide sequence ID" value="NZ_BEVZ01000002.1"/>
</dbReference>
<dbReference type="Pfam" id="PF16868">
    <property type="entry name" value="NMT1_3"/>
    <property type="match status" value="1"/>
</dbReference>
<dbReference type="PANTHER" id="PTHR42941">
    <property type="entry name" value="SLL1037 PROTEIN"/>
    <property type="match status" value="1"/>
</dbReference>
<dbReference type="Proteomes" id="UP001550850">
    <property type="component" value="Unassembled WGS sequence"/>
</dbReference>
<dbReference type="NCBIfam" id="TIGR02122">
    <property type="entry name" value="TRAP_TAXI"/>
    <property type="match status" value="1"/>
</dbReference>
<reference evidence="2 3" key="1">
    <citation type="submission" date="2024-06" db="EMBL/GenBank/DDBJ databases">
        <title>The Natural Products Discovery Center: Release of the First 8490 Sequenced Strains for Exploring Actinobacteria Biosynthetic Diversity.</title>
        <authorList>
            <person name="Kalkreuter E."/>
            <person name="Kautsar S.A."/>
            <person name="Yang D."/>
            <person name="Bader C.D."/>
            <person name="Teijaro C.N."/>
            <person name="Fluegel L."/>
            <person name="Davis C.M."/>
            <person name="Simpson J.R."/>
            <person name="Lauterbach L."/>
            <person name="Steele A.D."/>
            <person name="Gui C."/>
            <person name="Meng S."/>
            <person name="Li G."/>
            <person name="Viehrig K."/>
            <person name="Ye F."/>
            <person name="Su P."/>
            <person name="Kiefer A.F."/>
            <person name="Nichols A."/>
            <person name="Cepeda A.J."/>
            <person name="Yan W."/>
            <person name="Fan B."/>
            <person name="Jiang Y."/>
            <person name="Adhikari A."/>
            <person name="Zheng C.-J."/>
            <person name="Schuster L."/>
            <person name="Cowan T.M."/>
            <person name="Smanski M.J."/>
            <person name="Chevrette M.G."/>
            <person name="De Carvalho L.P.S."/>
            <person name="Shen B."/>
        </authorList>
    </citation>
    <scope>NUCLEOTIDE SEQUENCE [LARGE SCALE GENOMIC DNA]</scope>
    <source>
        <strain evidence="2 3">NPDC038104</strain>
    </source>
</reference>
<keyword evidence="1" id="KW-1133">Transmembrane helix</keyword>
<protein>
    <submittedName>
        <fullName evidence="2">TAXI family TRAP transporter solute-binding subunit</fullName>
    </submittedName>
</protein>
<evidence type="ECO:0000313" key="2">
    <source>
        <dbReference type="EMBL" id="MEU3555475.1"/>
    </source>
</evidence>
<sequence>MFPAATRIGRRRAFTGSAVALVVLAVLVWWVQPFSRTPPSGKVVFGTGTRAGVYQLYGEKLRGELAVDMPDLSVELKTSLGSQQNVAMVALDKTQFAIAAADAVENYRNEGKPGARDLRGVARLYDDYLQLIVPVGSRVHHVDDLKGLRVGIGPDHSGVQLIANGVLRAAGLDPAEDVVPHRDGIDTGPGKLERGEIDAFFWSGGLPTRGLVDLSKRFDYRFVPIESTLVTALHRQDDMVGHHYRPATMPESAYPRAMDGEPVQTLAVSNLLITREDVDPELIEWFTRTVIRSRDQIGEEVHAAQVVDVRTAVDTHPLPLHEGARTYYRSVKP</sequence>
<name>A0ABV2YIB9_9ACTN</name>
<comment type="caution">
    <text evidence="2">The sequence shown here is derived from an EMBL/GenBank/DDBJ whole genome shotgun (WGS) entry which is preliminary data.</text>
</comment>
<dbReference type="Gene3D" id="3.40.190.10">
    <property type="entry name" value="Periplasmic binding protein-like II"/>
    <property type="match status" value="2"/>
</dbReference>
<dbReference type="PANTHER" id="PTHR42941:SF1">
    <property type="entry name" value="SLL1037 PROTEIN"/>
    <property type="match status" value="1"/>
</dbReference>
<dbReference type="InterPro" id="IPR011852">
    <property type="entry name" value="TRAP_TAXI"/>
</dbReference>
<dbReference type="SUPFAM" id="SSF53850">
    <property type="entry name" value="Periplasmic binding protein-like II"/>
    <property type="match status" value="1"/>
</dbReference>
<evidence type="ECO:0000256" key="1">
    <source>
        <dbReference type="SAM" id="Phobius"/>
    </source>
</evidence>
<dbReference type="EMBL" id="JBEZUR010000019">
    <property type="protein sequence ID" value="MEU3555475.1"/>
    <property type="molecule type" value="Genomic_DNA"/>
</dbReference>
<feature type="transmembrane region" description="Helical" evidence="1">
    <location>
        <begin position="12"/>
        <end position="31"/>
    </location>
</feature>
<gene>
    <name evidence="2" type="ORF">AB0E65_14840</name>
</gene>
<evidence type="ECO:0000313" key="3">
    <source>
        <dbReference type="Proteomes" id="UP001550850"/>
    </source>
</evidence>
<keyword evidence="1" id="KW-0812">Transmembrane</keyword>
<organism evidence="2 3">
    <name type="scientific">Streptomyces fragilis</name>
    <dbReference type="NCBI Taxonomy" id="67301"/>
    <lineage>
        <taxon>Bacteria</taxon>
        <taxon>Bacillati</taxon>
        <taxon>Actinomycetota</taxon>
        <taxon>Actinomycetes</taxon>
        <taxon>Kitasatosporales</taxon>
        <taxon>Streptomycetaceae</taxon>
        <taxon>Streptomyces</taxon>
    </lineage>
</organism>
<accession>A0ABV2YIB9</accession>
<keyword evidence="3" id="KW-1185">Reference proteome</keyword>
<keyword evidence="1" id="KW-0472">Membrane</keyword>
<proteinExistence type="predicted"/>